<evidence type="ECO:0000256" key="1">
    <source>
        <dbReference type="SAM" id="Phobius"/>
    </source>
</evidence>
<comment type="caution">
    <text evidence="2">The sequence shown here is derived from an EMBL/GenBank/DDBJ whole genome shotgun (WGS) entry which is preliminary data.</text>
</comment>
<proteinExistence type="predicted"/>
<name>A0ABR2GTU1_9EUKA</name>
<dbReference type="EMBL" id="JAPFFF010000060">
    <property type="protein sequence ID" value="KAK8837374.1"/>
    <property type="molecule type" value="Genomic_DNA"/>
</dbReference>
<evidence type="ECO:0000313" key="3">
    <source>
        <dbReference type="Proteomes" id="UP001470230"/>
    </source>
</evidence>
<organism evidence="2 3">
    <name type="scientific">Tritrichomonas musculus</name>
    <dbReference type="NCBI Taxonomy" id="1915356"/>
    <lineage>
        <taxon>Eukaryota</taxon>
        <taxon>Metamonada</taxon>
        <taxon>Parabasalia</taxon>
        <taxon>Tritrichomonadida</taxon>
        <taxon>Tritrichomonadidae</taxon>
        <taxon>Tritrichomonas</taxon>
    </lineage>
</organism>
<sequence>MSIKVNKNMIKSHKKSKPDINFNDMRKRRNKVQILGRYDYLEKEKFEFPRLNEMLYQSRKTQIFCKNNIINRIIIIIILFGLQLYSIIMPFAEGSISIFEFIIFLTVKMIFCEKILAFNLIDIVLNRKKVMKLMKKKNVRVIFWITLTCYIFLFISFIIIFCITRRSIYATVDRSRYYENEGTWYKYDENFTMNPEPFCYGKSLNDGTLQTADFAMMTTLPRLYGINEEGRCYIKPSKRGLFNSTMKYIFGREYEKDNIRIFCKKIFHDPILIITSDKILESTMKHFSATNITKIEAQFNITNKNYFNEQRIESIKNEVVRALYDK</sequence>
<feature type="transmembrane region" description="Helical" evidence="1">
    <location>
        <begin position="69"/>
        <end position="92"/>
    </location>
</feature>
<keyword evidence="1" id="KW-0812">Transmembrane</keyword>
<feature type="transmembrane region" description="Helical" evidence="1">
    <location>
        <begin position="98"/>
        <end position="121"/>
    </location>
</feature>
<dbReference type="Proteomes" id="UP001470230">
    <property type="component" value="Unassembled WGS sequence"/>
</dbReference>
<evidence type="ECO:0000313" key="2">
    <source>
        <dbReference type="EMBL" id="KAK8837374.1"/>
    </source>
</evidence>
<keyword evidence="3" id="KW-1185">Reference proteome</keyword>
<accession>A0ABR2GTU1</accession>
<keyword evidence="1" id="KW-1133">Transmembrane helix</keyword>
<keyword evidence="1" id="KW-0472">Membrane</keyword>
<gene>
    <name evidence="2" type="ORF">M9Y10_036807</name>
</gene>
<protein>
    <submittedName>
        <fullName evidence="2">Uncharacterized protein</fullName>
    </submittedName>
</protein>
<reference evidence="2 3" key="1">
    <citation type="submission" date="2024-04" db="EMBL/GenBank/DDBJ databases">
        <title>Tritrichomonas musculus Genome.</title>
        <authorList>
            <person name="Alves-Ferreira E."/>
            <person name="Grigg M."/>
            <person name="Lorenzi H."/>
            <person name="Galac M."/>
        </authorList>
    </citation>
    <scope>NUCLEOTIDE SEQUENCE [LARGE SCALE GENOMIC DNA]</scope>
    <source>
        <strain evidence="2 3">EAF2021</strain>
    </source>
</reference>
<feature type="transmembrane region" description="Helical" evidence="1">
    <location>
        <begin position="141"/>
        <end position="161"/>
    </location>
</feature>